<reference evidence="1" key="1">
    <citation type="submission" date="2013-12" db="EMBL/GenBank/DDBJ databases">
        <title>A Varibaculum cambriense genome reconstructed from a premature infant gut community with otherwise low bacterial novelty that shifts toward anaerobic metabolism during the third week of life.</title>
        <authorList>
            <person name="Brown C.T."/>
            <person name="Sharon I."/>
            <person name="Thomas B.C."/>
            <person name="Castelle C.J."/>
            <person name="Morowitz M.J."/>
            <person name="Banfield J.F."/>
        </authorList>
    </citation>
    <scope>NUCLEOTIDE SEQUENCE</scope>
</reference>
<gene>
    <name evidence="1" type="ORF">Q604_UNBC18669G0002</name>
</gene>
<protein>
    <submittedName>
        <fullName evidence="1">CHAP protein</fullName>
    </submittedName>
</protein>
<comment type="caution">
    <text evidence="1">The sequence shown here is derived from an EMBL/GenBank/DDBJ whole genome shotgun (WGS) entry which is preliminary data.</text>
</comment>
<name>W1WJ18_9ZZZZ</name>
<evidence type="ECO:0000313" key="1">
    <source>
        <dbReference type="EMBL" id="ETJ18153.1"/>
    </source>
</evidence>
<accession>W1WJ18</accession>
<organism evidence="1">
    <name type="scientific">human gut metagenome</name>
    <dbReference type="NCBI Taxonomy" id="408170"/>
    <lineage>
        <taxon>unclassified sequences</taxon>
        <taxon>metagenomes</taxon>
        <taxon>organismal metagenomes</taxon>
    </lineage>
</organism>
<sequence>MKKAIIVMFVVTVILTIAALIDEFMIQDVKRVQSRFTSHHPMKINTYKKGQCTYYVFERVKNDG</sequence>
<dbReference type="AlphaFoldDB" id="W1WJ18"/>
<feature type="non-terminal residue" evidence="1">
    <location>
        <position position="64"/>
    </location>
</feature>
<dbReference type="EMBL" id="AZMM01018669">
    <property type="protein sequence ID" value="ETJ18153.1"/>
    <property type="molecule type" value="Genomic_DNA"/>
</dbReference>
<proteinExistence type="predicted"/>